<name>A0A239EI34_9ACTN</name>
<evidence type="ECO:0000256" key="1">
    <source>
        <dbReference type="SAM" id="MobiDB-lite"/>
    </source>
</evidence>
<gene>
    <name evidence="2" type="ORF">SAMN05216276_1009162</name>
</gene>
<dbReference type="Proteomes" id="UP000198282">
    <property type="component" value="Unassembled WGS sequence"/>
</dbReference>
<evidence type="ECO:0000313" key="3">
    <source>
        <dbReference type="Proteomes" id="UP000198282"/>
    </source>
</evidence>
<accession>A0A239EI34</accession>
<keyword evidence="3" id="KW-1185">Reference proteome</keyword>
<reference evidence="2 3" key="1">
    <citation type="submission" date="2017-06" db="EMBL/GenBank/DDBJ databases">
        <authorList>
            <person name="Kim H.J."/>
            <person name="Triplett B.A."/>
        </authorList>
    </citation>
    <scope>NUCLEOTIDE SEQUENCE [LARGE SCALE GENOMIC DNA]</scope>
    <source>
        <strain evidence="2 3">CGMCC 4.2132</strain>
    </source>
</reference>
<feature type="region of interest" description="Disordered" evidence="1">
    <location>
        <begin position="1"/>
        <end position="26"/>
    </location>
</feature>
<evidence type="ECO:0000313" key="2">
    <source>
        <dbReference type="EMBL" id="SNS44306.1"/>
    </source>
</evidence>
<dbReference type="EMBL" id="FZOD01000009">
    <property type="protein sequence ID" value="SNS44306.1"/>
    <property type="molecule type" value="Genomic_DNA"/>
</dbReference>
<proteinExistence type="predicted"/>
<organism evidence="2 3">
    <name type="scientific">Streptosporangium subroseum</name>
    <dbReference type="NCBI Taxonomy" id="106412"/>
    <lineage>
        <taxon>Bacteria</taxon>
        <taxon>Bacillati</taxon>
        <taxon>Actinomycetota</taxon>
        <taxon>Actinomycetes</taxon>
        <taxon>Streptosporangiales</taxon>
        <taxon>Streptosporangiaceae</taxon>
        <taxon>Streptosporangium</taxon>
    </lineage>
</organism>
<sequence length="43" mass="4583">MIRPRPGTGLPLRGIDSGLTHGRRCASEEDRVATGISGMGMWS</sequence>
<protein>
    <submittedName>
        <fullName evidence="2">Uncharacterized protein</fullName>
    </submittedName>
</protein>
<dbReference type="AlphaFoldDB" id="A0A239EI34"/>